<evidence type="ECO:0000259" key="2">
    <source>
        <dbReference type="PROSITE" id="PS51841"/>
    </source>
</evidence>
<dbReference type="PANTHER" id="PTHR43143">
    <property type="entry name" value="METALLOPHOSPHOESTERASE, CALCINEURIN SUPERFAMILY"/>
    <property type="match status" value="1"/>
</dbReference>
<dbReference type="Proteomes" id="UP000308760">
    <property type="component" value="Unassembled WGS sequence"/>
</dbReference>
<dbReference type="OrthoDB" id="9772095at2"/>
<reference evidence="4" key="1">
    <citation type="submission" date="2019-04" db="EMBL/GenBank/DDBJ databases">
        <title>Nocardioides xinjiangensis sp. nov.</title>
        <authorList>
            <person name="Liu S."/>
        </authorList>
    </citation>
    <scope>NUCLEOTIDE SEQUENCE [LARGE SCALE GENOMIC DNA]</scope>
    <source>
        <strain evidence="4">18</strain>
    </source>
</reference>
<dbReference type="PROSITE" id="PS51841">
    <property type="entry name" value="LTD"/>
    <property type="match status" value="3"/>
</dbReference>
<dbReference type="EMBL" id="STGY01000086">
    <property type="protein sequence ID" value="THV32902.1"/>
    <property type="molecule type" value="Genomic_DNA"/>
</dbReference>
<evidence type="ECO:0000256" key="1">
    <source>
        <dbReference type="SAM" id="SignalP"/>
    </source>
</evidence>
<feature type="domain" description="LTD" evidence="2">
    <location>
        <begin position="31"/>
        <end position="151"/>
    </location>
</feature>
<sequence>MTPSPRKRVSWRLPAIAASLTAALTASLLAYSSSASAQAGPNVLISELSNYGAAGSADEIIELTNYGDEPANMDAWSVYRCAASGSRAYEPQFPPLEGVVLDPGETFLIANAKGTIDDADAYYEISTANAGFGVLLQDSGRNVVDSVAVYAPGVDSECALGDTPLRNNLNGIRNETWQRTGDTGTDRDDFIRATRTPREPNATEPNSGVQASDVLISELTNAGPAGSSDDFVEFANFGSEAVGIGGWQFYRCWGSGQSTPGSLQSTIPAGTVLDPGEVFVTAHNSVSVPSGVQSNRYSVSLANEGFGAMLVDDHGEIRDAVGVYEADGVHQAPTDGPCIQGTALPNRLDFGWNQTWQRTGNTGENAADFVKGERTIGSLAEPVEVSDPEPVETGVRISELINTGPGGGADEFFELANFGDTSVSLEGWQVHRCQGDGRRSPSDQIPVIGDVVLEPGDTYLAVHTGSSYYQAGDYNVAYGTGLADEGYGLMVLTADGGLADSVGVFNSGYSPCTQGLSLMNLIATGDGRTHQRFESTAFNADDFVPAAASPGVVPGDLRAPTDFTEDELAPVEVEAAARPLAPQTAAEVADREARLSATAAHATGGDSELSYLGSQVISLNDQTSRIYTGTTDQAPPITRRIGGEQEADNDILDGGEPLITEASDGFPFQRYELRLDDTRRSDFELTWSGTSTGTNELQMYGWNRRAETWDLLAADGGTVGGQITLTGTIDVADHTRGRIVDILIQDGPGSGEAFSDEAAEPNLAFKDPAEYDLSFGFVTDTQYLTEGYRDAYAEMNRWMVTNADAREIDYVSHTGDVIQNWLNGTHSSARATDEYEFASDSMSILDEAGLPYGVTPGNHDNKWGRESSLYNQFFPPQRFEENPWYGGAWREDDGQNHYDLIEAEGAQFLILYLGYYAGDEAIEWANQVIADHPDHNVVFATHDYINPEGEHTSVDSLEGRWTSMGERYWNEIILPNDNVFMVLCGHYHGVALNIQRDVDGVEGRTVVEMLANYQDFQDNGNQNAGFMRLLQFDVDSGLMAVNTYSPLRDEFNAWEYDTEGRYTDADDEFTVEVDLNAVYDKRVATDLITPHTERREIGTATAGDGETTTVDWNGLNRCSDYLWYVQAAAADRTARSAADILSTPDRGGRECG</sequence>
<protein>
    <recommendedName>
        <fullName evidence="2">LTD domain-containing protein</fullName>
    </recommendedName>
</protein>
<proteinExistence type="predicted"/>
<dbReference type="InterPro" id="IPR051918">
    <property type="entry name" value="STPP_CPPED1"/>
</dbReference>
<gene>
    <name evidence="3" type="ORF">FAB82_26735</name>
</gene>
<feature type="signal peptide" evidence="1">
    <location>
        <begin position="1"/>
        <end position="37"/>
    </location>
</feature>
<keyword evidence="1" id="KW-0732">Signal</keyword>
<feature type="domain" description="LTD" evidence="2">
    <location>
        <begin position="384"/>
        <end position="532"/>
    </location>
</feature>
<name>A0A4S8PTC4_9ACTN</name>
<dbReference type="Pfam" id="PF00149">
    <property type="entry name" value="Metallophos"/>
    <property type="match status" value="1"/>
</dbReference>
<dbReference type="AlphaFoldDB" id="A0A4S8PTC4"/>
<dbReference type="InterPro" id="IPR001322">
    <property type="entry name" value="Lamin_tail_dom"/>
</dbReference>
<dbReference type="InterPro" id="IPR036415">
    <property type="entry name" value="Lamin_tail_dom_sf"/>
</dbReference>
<dbReference type="InterPro" id="IPR029052">
    <property type="entry name" value="Metallo-depent_PP-like"/>
</dbReference>
<dbReference type="PANTHER" id="PTHR43143:SF5">
    <property type="entry name" value="SECRETED PROTEIN"/>
    <property type="match status" value="1"/>
</dbReference>
<dbReference type="Gene3D" id="3.60.21.10">
    <property type="match status" value="1"/>
</dbReference>
<feature type="domain" description="LTD" evidence="2">
    <location>
        <begin position="198"/>
        <end position="325"/>
    </location>
</feature>
<accession>A0A4S8PTC4</accession>
<dbReference type="GO" id="GO:0016787">
    <property type="term" value="F:hydrolase activity"/>
    <property type="evidence" value="ECO:0007669"/>
    <property type="project" value="InterPro"/>
</dbReference>
<comment type="caution">
    <text evidence="3">The sequence shown here is derived from an EMBL/GenBank/DDBJ whole genome shotgun (WGS) entry which is preliminary data.</text>
</comment>
<reference evidence="3 4" key="2">
    <citation type="submission" date="2019-05" db="EMBL/GenBank/DDBJ databases">
        <title>Glycomyces buryatensis sp. nov.</title>
        <authorList>
            <person name="Nikitina E."/>
        </authorList>
    </citation>
    <scope>NUCLEOTIDE SEQUENCE [LARGE SCALE GENOMIC DNA]</scope>
    <source>
        <strain evidence="3 4">18</strain>
    </source>
</reference>
<evidence type="ECO:0000313" key="4">
    <source>
        <dbReference type="Proteomes" id="UP000308760"/>
    </source>
</evidence>
<dbReference type="InterPro" id="IPR004843">
    <property type="entry name" value="Calcineurin-like_PHP"/>
</dbReference>
<organism evidence="3 4">
    <name type="scientific">Glycomyces buryatensis</name>
    <dbReference type="NCBI Taxonomy" id="2570927"/>
    <lineage>
        <taxon>Bacteria</taxon>
        <taxon>Bacillati</taxon>
        <taxon>Actinomycetota</taxon>
        <taxon>Actinomycetes</taxon>
        <taxon>Glycomycetales</taxon>
        <taxon>Glycomycetaceae</taxon>
        <taxon>Glycomyces</taxon>
    </lineage>
</organism>
<dbReference type="Gene3D" id="2.60.40.1260">
    <property type="entry name" value="Lamin Tail domain"/>
    <property type="match status" value="1"/>
</dbReference>
<dbReference type="RefSeq" id="WP_136537635.1">
    <property type="nucleotide sequence ID" value="NZ_STGY01000086.1"/>
</dbReference>
<dbReference type="Pfam" id="PF00932">
    <property type="entry name" value="LTD"/>
    <property type="match status" value="3"/>
</dbReference>
<dbReference type="SUPFAM" id="SSF74853">
    <property type="entry name" value="Lamin A/C globular tail domain"/>
    <property type="match status" value="3"/>
</dbReference>
<feature type="chain" id="PRO_5020402141" description="LTD domain-containing protein" evidence="1">
    <location>
        <begin position="38"/>
        <end position="1152"/>
    </location>
</feature>
<dbReference type="SUPFAM" id="SSF56300">
    <property type="entry name" value="Metallo-dependent phosphatases"/>
    <property type="match status" value="1"/>
</dbReference>
<keyword evidence="4" id="KW-1185">Reference proteome</keyword>
<evidence type="ECO:0000313" key="3">
    <source>
        <dbReference type="EMBL" id="THV32902.1"/>
    </source>
</evidence>